<dbReference type="RefSeq" id="WP_029996448.1">
    <property type="nucleotide sequence ID" value="NZ_CAVLIB010000032.1"/>
</dbReference>
<feature type="region of interest" description="Disordered" evidence="1">
    <location>
        <begin position="1"/>
        <end position="26"/>
    </location>
</feature>
<organism evidence="2 3">
    <name type="scientific">Xanthomonas citri pv. citri</name>
    <dbReference type="NCBI Taxonomy" id="611301"/>
    <lineage>
        <taxon>Bacteria</taxon>
        <taxon>Pseudomonadati</taxon>
        <taxon>Pseudomonadota</taxon>
        <taxon>Gammaproteobacteria</taxon>
        <taxon>Lysobacterales</taxon>
        <taxon>Lysobacteraceae</taxon>
        <taxon>Xanthomonas</taxon>
    </lineage>
</organism>
<gene>
    <name evidence="2" type="ORF">XAC3562_1760020</name>
</gene>
<evidence type="ECO:0000313" key="2">
    <source>
        <dbReference type="EMBL" id="CEG15221.1"/>
    </source>
</evidence>
<dbReference type="GeneID" id="39482700"/>
<sequence length="115" mass="12405">MSSKSPLGKLGQRAARNSQAAEAMPAGFDEPMVAATRPAVRAVPSQPAEGGKVQGKRRRGTNESGVVTMTVRLRREDWARLVELRMTEGKTGQEVFFEGLTAVFARYGFDAPVAP</sequence>
<dbReference type="Proteomes" id="UP000052230">
    <property type="component" value="Unassembled WGS sequence"/>
</dbReference>
<keyword evidence="3" id="KW-1185">Reference proteome</keyword>
<accession>A0A0U5FDU4</accession>
<dbReference type="EMBL" id="CCXZ01000086">
    <property type="protein sequence ID" value="CEG15221.1"/>
    <property type="molecule type" value="Genomic_DNA"/>
</dbReference>
<comment type="caution">
    <text evidence="2">The sequence shown here is derived from an EMBL/GenBank/DDBJ whole genome shotgun (WGS) entry which is preliminary data.</text>
</comment>
<proteinExistence type="predicted"/>
<evidence type="ECO:0000256" key="1">
    <source>
        <dbReference type="SAM" id="MobiDB-lite"/>
    </source>
</evidence>
<name>A0A0U5FDU4_XANCI</name>
<feature type="region of interest" description="Disordered" evidence="1">
    <location>
        <begin position="40"/>
        <end position="66"/>
    </location>
</feature>
<protein>
    <submittedName>
        <fullName evidence="2">Uncharacterized protein</fullName>
    </submittedName>
</protein>
<reference evidence="2 3" key="1">
    <citation type="submission" date="2014-09" db="EMBL/GenBank/DDBJ databases">
        <authorList>
            <person name="Regsiter A."/>
        </authorList>
    </citation>
    <scope>NUCLEOTIDE SEQUENCE [LARGE SCALE GENOMIC DNA]</scope>
</reference>
<evidence type="ECO:0000313" key="3">
    <source>
        <dbReference type="Proteomes" id="UP000052230"/>
    </source>
</evidence>
<dbReference type="AlphaFoldDB" id="A0A0U5FDU4"/>